<dbReference type="Proteomes" id="UP000325849">
    <property type="component" value="Unassembled WGS sequence"/>
</dbReference>
<keyword evidence="3" id="KW-0804">Transcription</keyword>
<proteinExistence type="predicted"/>
<evidence type="ECO:0000256" key="1">
    <source>
        <dbReference type="ARBA" id="ARBA00023015"/>
    </source>
</evidence>
<sequence length="326" mass="33523">MVAREAGVSTATVSLVVSGKARGRVSAANREKVERAVAHLGYVVDSAGSSLSKGFSPVVVLIATDITNPFYAELISAVRAALGDRYELLLSVGDPGSPTDPASIPRLISQRPAGLLIDAPNAELVASLPAGTRAVLLDAPGLSTAWPTVNLDVAGGAAELARHLADLGHRRVAYLDSVVEVETFRVRREAFCDTAADLGLEPCHRASSLTTVDDAAGAFAKAWPAWQAAGVSAAVGCTDTHAYGILAAARAAGVSVPDALAVAGFDDLPYSRHLSPSLTSVSLPARELGDAAGRALRAIIEGGSPQDHQVMLTSRLILRGSTVPSP</sequence>
<dbReference type="InterPro" id="IPR046335">
    <property type="entry name" value="LacI/GalR-like_sensor"/>
</dbReference>
<keyword evidence="2" id="KW-0238">DNA-binding</keyword>
<evidence type="ECO:0000259" key="4">
    <source>
        <dbReference type="PROSITE" id="PS50932"/>
    </source>
</evidence>
<dbReference type="Gene3D" id="1.10.260.40">
    <property type="entry name" value="lambda repressor-like DNA-binding domains"/>
    <property type="match status" value="1"/>
</dbReference>
<dbReference type="OrthoDB" id="4919174at2"/>
<dbReference type="InterPro" id="IPR000843">
    <property type="entry name" value="HTH_LacI"/>
</dbReference>
<dbReference type="Pfam" id="PF13377">
    <property type="entry name" value="Peripla_BP_3"/>
    <property type="match status" value="1"/>
</dbReference>
<organism evidence="5 6">
    <name type="scientific">Streptomyces adustus</name>
    <dbReference type="NCBI Taxonomy" id="1609272"/>
    <lineage>
        <taxon>Bacteria</taxon>
        <taxon>Bacillati</taxon>
        <taxon>Actinomycetota</taxon>
        <taxon>Actinomycetes</taxon>
        <taxon>Kitasatosporales</taxon>
        <taxon>Streptomycetaceae</taxon>
        <taxon>Streptomyces</taxon>
    </lineage>
</organism>
<dbReference type="Pfam" id="PF00356">
    <property type="entry name" value="LacI"/>
    <property type="match status" value="1"/>
</dbReference>
<accession>A0A5N8VDX4</accession>
<dbReference type="PANTHER" id="PTHR30146">
    <property type="entry name" value="LACI-RELATED TRANSCRIPTIONAL REPRESSOR"/>
    <property type="match status" value="1"/>
</dbReference>
<gene>
    <name evidence="5" type="ORF">FNH09_13415</name>
</gene>
<dbReference type="InterPro" id="IPR010982">
    <property type="entry name" value="Lambda_DNA-bd_dom_sf"/>
</dbReference>
<evidence type="ECO:0000256" key="2">
    <source>
        <dbReference type="ARBA" id="ARBA00023125"/>
    </source>
</evidence>
<protein>
    <submittedName>
        <fullName evidence="5">LacI family transcriptional regulator</fullName>
    </submittedName>
</protein>
<dbReference type="Gene3D" id="3.40.50.2300">
    <property type="match status" value="2"/>
</dbReference>
<keyword evidence="1" id="KW-0805">Transcription regulation</keyword>
<dbReference type="SUPFAM" id="SSF53822">
    <property type="entry name" value="Periplasmic binding protein-like I"/>
    <property type="match status" value="1"/>
</dbReference>
<dbReference type="CDD" id="cd06267">
    <property type="entry name" value="PBP1_LacI_sugar_binding-like"/>
    <property type="match status" value="1"/>
</dbReference>
<dbReference type="CDD" id="cd01392">
    <property type="entry name" value="HTH_LacI"/>
    <property type="match status" value="1"/>
</dbReference>
<dbReference type="PANTHER" id="PTHR30146:SF155">
    <property type="entry name" value="ALANINE RACEMASE"/>
    <property type="match status" value="1"/>
</dbReference>
<dbReference type="SUPFAM" id="SSF47413">
    <property type="entry name" value="lambda repressor-like DNA-binding domains"/>
    <property type="match status" value="1"/>
</dbReference>
<dbReference type="InterPro" id="IPR028082">
    <property type="entry name" value="Peripla_BP_I"/>
</dbReference>
<name>A0A5N8VDX4_9ACTN</name>
<dbReference type="SMART" id="SM00354">
    <property type="entry name" value="HTH_LACI"/>
    <property type="match status" value="1"/>
</dbReference>
<evidence type="ECO:0000256" key="3">
    <source>
        <dbReference type="ARBA" id="ARBA00023163"/>
    </source>
</evidence>
<dbReference type="PROSITE" id="PS50932">
    <property type="entry name" value="HTH_LACI_2"/>
    <property type="match status" value="1"/>
</dbReference>
<reference evidence="5 6" key="1">
    <citation type="submission" date="2019-07" db="EMBL/GenBank/DDBJ databases">
        <title>New species of Amycolatopsis and Streptomyces.</title>
        <authorList>
            <person name="Duangmal K."/>
            <person name="Teo W.F.A."/>
            <person name="Lipun K."/>
        </authorList>
    </citation>
    <scope>NUCLEOTIDE SEQUENCE [LARGE SCALE GENOMIC DNA]</scope>
    <source>
        <strain evidence="5 6">NBRC 109810</strain>
    </source>
</reference>
<evidence type="ECO:0000313" key="6">
    <source>
        <dbReference type="Proteomes" id="UP000325849"/>
    </source>
</evidence>
<comment type="caution">
    <text evidence="5">The sequence shown here is derived from an EMBL/GenBank/DDBJ whole genome shotgun (WGS) entry which is preliminary data.</text>
</comment>
<dbReference type="EMBL" id="VJZD01000043">
    <property type="protein sequence ID" value="MPY32244.1"/>
    <property type="molecule type" value="Genomic_DNA"/>
</dbReference>
<keyword evidence="6" id="KW-1185">Reference proteome</keyword>
<dbReference type="GO" id="GO:0003700">
    <property type="term" value="F:DNA-binding transcription factor activity"/>
    <property type="evidence" value="ECO:0007669"/>
    <property type="project" value="TreeGrafter"/>
</dbReference>
<evidence type="ECO:0000313" key="5">
    <source>
        <dbReference type="EMBL" id="MPY32244.1"/>
    </source>
</evidence>
<feature type="domain" description="HTH lacI-type" evidence="4">
    <location>
        <begin position="1"/>
        <end position="53"/>
    </location>
</feature>
<dbReference type="AlphaFoldDB" id="A0A5N8VDX4"/>
<dbReference type="GO" id="GO:0000976">
    <property type="term" value="F:transcription cis-regulatory region binding"/>
    <property type="evidence" value="ECO:0007669"/>
    <property type="project" value="TreeGrafter"/>
</dbReference>